<dbReference type="Proteomes" id="UP001596004">
    <property type="component" value="Unassembled WGS sequence"/>
</dbReference>
<protein>
    <recommendedName>
        <fullName evidence="6">Transport permease protein</fullName>
    </recommendedName>
</protein>
<feature type="transmembrane region" description="Helical" evidence="6">
    <location>
        <begin position="72"/>
        <end position="99"/>
    </location>
</feature>
<feature type="domain" description="ABC transmembrane type-2" evidence="7">
    <location>
        <begin position="40"/>
        <end position="276"/>
    </location>
</feature>
<gene>
    <name evidence="8" type="ORF">ACFO60_20750</name>
</gene>
<evidence type="ECO:0000259" key="7">
    <source>
        <dbReference type="PROSITE" id="PS51012"/>
    </source>
</evidence>
<dbReference type="InterPro" id="IPR047817">
    <property type="entry name" value="ABC2_TM_bact-type"/>
</dbReference>
<keyword evidence="2 6" id="KW-0812">Transmembrane</keyword>
<evidence type="ECO:0000256" key="5">
    <source>
        <dbReference type="ARBA" id="ARBA00023251"/>
    </source>
</evidence>
<evidence type="ECO:0000256" key="2">
    <source>
        <dbReference type="ARBA" id="ARBA00022692"/>
    </source>
</evidence>
<evidence type="ECO:0000256" key="4">
    <source>
        <dbReference type="ARBA" id="ARBA00023136"/>
    </source>
</evidence>
<keyword evidence="9" id="KW-1185">Reference proteome</keyword>
<feature type="transmembrane region" description="Helical" evidence="6">
    <location>
        <begin position="119"/>
        <end position="144"/>
    </location>
</feature>
<evidence type="ECO:0000313" key="9">
    <source>
        <dbReference type="Proteomes" id="UP001596004"/>
    </source>
</evidence>
<dbReference type="PROSITE" id="PS51012">
    <property type="entry name" value="ABC_TM2"/>
    <property type="match status" value="1"/>
</dbReference>
<feature type="transmembrane region" description="Helical" evidence="6">
    <location>
        <begin position="164"/>
        <end position="187"/>
    </location>
</feature>
<dbReference type="PANTHER" id="PTHR43229:SF2">
    <property type="entry name" value="NODULATION PROTEIN J"/>
    <property type="match status" value="1"/>
</dbReference>
<comment type="subcellular location">
    <subcellularLocation>
        <location evidence="6">Cell membrane</location>
        <topology evidence="6">Multi-pass membrane protein</topology>
    </subcellularLocation>
    <subcellularLocation>
        <location evidence="1">Membrane</location>
        <topology evidence="1">Multi-pass membrane protein</topology>
    </subcellularLocation>
</comment>
<feature type="transmembrane region" description="Helical" evidence="6">
    <location>
        <begin position="38"/>
        <end position="60"/>
    </location>
</feature>
<dbReference type="PIRSF" id="PIRSF006648">
    <property type="entry name" value="DrrB"/>
    <property type="match status" value="1"/>
</dbReference>
<comment type="caution">
    <text evidence="8">The sequence shown here is derived from an EMBL/GenBank/DDBJ whole genome shotgun (WGS) entry which is preliminary data.</text>
</comment>
<keyword evidence="4 6" id="KW-0472">Membrane</keyword>
<reference evidence="9" key="1">
    <citation type="journal article" date="2019" name="Int. J. Syst. Evol. Microbiol.">
        <title>The Global Catalogue of Microorganisms (GCM) 10K type strain sequencing project: providing services to taxonomists for standard genome sequencing and annotation.</title>
        <authorList>
            <consortium name="The Broad Institute Genomics Platform"/>
            <consortium name="The Broad Institute Genome Sequencing Center for Infectious Disease"/>
            <person name="Wu L."/>
            <person name="Ma J."/>
        </authorList>
    </citation>
    <scope>NUCLEOTIDE SEQUENCE [LARGE SCALE GENOMIC DNA]</scope>
    <source>
        <strain evidence="9">CGMCC 4.7132</strain>
    </source>
</reference>
<dbReference type="InterPro" id="IPR013525">
    <property type="entry name" value="ABC2_TM"/>
</dbReference>
<sequence>MTTLDIAPPAETARRPGVSHTFWAMLARDARVVLRKQLFTFLSRVLVQPLLFMFVFSYVLPAAHLSPAAGSVSYSTIMIPGILATTMIYSGIMGVSVPLISQMSFPREIEDRLLAPIPLWALALQKITSGAVQALLAAICVFPVLYFTHAPGESPVLQVTSWPLFAAVVVSGALLSSCLGLLLGTIIDPTQFNLLFTVIMMPALMLGCVYYPWAALGNVPWLQVIVLFNPIVYLSEALRAVLTPVMPHMPQWAFMLALVGGTLATGLASIRFFRNAVSK</sequence>
<feature type="transmembrane region" description="Helical" evidence="6">
    <location>
        <begin position="252"/>
        <end position="273"/>
    </location>
</feature>
<dbReference type="RefSeq" id="WP_380842409.1">
    <property type="nucleotide sequence ID" value="NZ_JBHSFP010000014.1"/>
</dbReference>
<proteinExistence type="inferred from homology"/>
<comment type="similarity">
    <text evidence="6">Belongs to the ABC-2 integral membrane protein family.</text>
</comment>
<keyword evidence="6" id="KW-0813">Transport</keyword>
<evidence type="ECO:0000256" key="3">
    <source>
        <dbReference type="ARBA" id="ARBA00022989"/>
    </source>
</evidence>
<accession>A0ABV9CL10</accession>
<evidence type="ECO:0000256" key="6">
    <source>
        <dbReference type="RuleBase" id="RU361157"/>
    </source>
</evidence>
<dbReference type="PANTHER" id="PTHR43229">
    <property type="entry name" value="NODULATION PROTEIN J"/>
    <property type="match status" value="1"/>
</dbReference>
<keyword evidence="3 6" id="KW-1133">Transmembrane helix</keyword>
<dbReference type="InterPro" id="IPR000412">
    <property type="entry name" value="ABC_2_transport"/>
</dbReference>
<keyword evidence="5" id="KW-0046">Antibiotic resistance</keyword>
<feature type="transmembrane region" description="Helical" evidence="6">
    <location>
        <begin position="194"/>
        <end position="213"/>
    </location>
</feature>
<organism evidence="8 9">
    <name type="scientific">Sphaerisporangium dianthi</name>
    <dbReference type="NCBI Taxonomy" id="1436120"/>
    <lineage>
        <taxon>Bacteria</taxon>
        <taxon>Bacillati</taxon>
        <taxon>Actinomycetota</taxon>
        <taxon>Actinomycetes</taxon>
        <taxon>Streptosporangiales</taxon>
        <taxon>Streptosporangiaceae</taxon>
        <taxon>Sphaerisporangium</taxon>
    </lineage>
</organism>
<keyword evidence="6" id="KW-1003">Cell membrane</keyword>
<dbReference type="EMBL" id="JBHSFP010000014">
    <property type="protein sequence ID" value="MFC4533209.1"/>
    <property type="molecule type" value="Genomic_DNA"/>
</dbReference>
<evidence type="ECO:0000256" key="1">
    <source>
        <dbReference type="ARBA" id="ARBA00004141"/>
    </source>
</evidence>
<name>A0ABV9CL10_9ACTN</name>
<dbReference type="Pfam" id="PF01061">
    <property type="entry name" value="ABC2_membrane"/>
    <property type="match status" value="1"/>
</dbReference>
<dbReference type="InterPro" id="IPR051784">
    <property type="entry name" value="Nod_factor_ABC_transporter"/>
</dbReference>
<evidence type="ECO:0000313" key="8">
    <source>
        <dbReference type="EMBL" id="MFC4533209.1"/>
    </source>
</evidence>